<dbReference type="GO" id="GO:0009252">
    <property type="term" value="P:peptidoglycan biosynthetic process"/>
    <property type="evidence" value="ECO:0007669"/>
    <property type="project" value="UniProtKB-KW"/>
</dbReference>
<feature type="region of interest" description="Disordered" evidence="10">
    <location>
        <begin position="348"/>
        <end position="374"/>
    </location>
</feature>
<evidence type="ECO:0000259" key="12">
    <source>
        <dbReference type="Pfam" id="PF00768"/>
    </source>
</evidence>
<evidence type="ECO:0000256" key="3">
    <source>
        <dbReference type="ARBA" id="ARBA00022801"/>
    </source>
</evidence>
<dbReference type="InterPro" id="IPR012338">
    <property type="entry name" value="Beta-lactam/transpept-like"/>
</dbReference>
<feature type="active site" description="Acyl-ester intermediate" evidence="7">
    <location>
        <position position="61"/>
    </location>
</feature>
<keyword evidence="5" id="KW-0573">Peptidoglycan synthesis</keyword>
<dbReference type="PRINTS" id="PR00725">
    <property type="entry name" value="DADACBPTASE1"/>
</dbReference>
<dbReference type="GO" id="GO:0008360">
    <property type="term" value="P:regulation of cell shape"/>
    <property type="evidence" value="ECO:0007669"/>
    <property type="project" value="UniProtKB-KW"/>
</dbReference>
<evidence type="ECO:0000313" key="13">
    <source>
        <dbReference type="EMBL" id="PTM96523.1"/>
    </source>
</evidence>
<keyword evidence="2 11" id="KW-0732">Signal</keyword>
<dbReference type="SUPFAM" id="SSF56601">
    <property type="entry name" value="beta-lactamase/transpeptidase-like"/>
    <property type="match status" value="1"/>
</dbReference>
<dbReference type="AlphaFoldDB" id="A0A2T5BC87"/>
<name>A0A2T5BC87_MYCDI</name>
<dbReference type="GO" id="GO:0071555">
    <property type="term" value="P:cell wall organization"/>
    <property type="evidence" value="ECO:0007669"/>
    <property type="project" value="UniProtKB-KW"/>
</dbReference>
<keyword evidence="14" id="KW-1185">Reference proteome</keyword>
<evidence type="ECO:0000256" key="4">
    <source>
        <dbReference type="ARBA" id="ARBA00022960"/>
    </source>
</evidence>
<keyword evidence="3" id="KW-0378">Hydrolase</keyword>
<evidence type="ECO:0000256" key="11">
    <source>
        <dbReference type="SAM" id="SignalP"/>
    </source>
</evidence>
<dbReference type="Proteomes" id="UP000241247">
    <property type="component" value="Unassembled WGS sequence"/>
</dbReference>
<dbReference type="EMBL" id="PZZZ01000003">
    <property type="protein sequence ID" value="PTM96523.1"/>
    <property type="molecule type" value="Genomic_DNA"/>
</dbReference>
<dbReference type="PANTHER" id="PTHR21581:SF6">
    <property type="entry name" value="TRAFFICKING PROTEIN PARTICLE COMPLEX SUBUNIT 12"/>
    <property type="match status" value="1"/>
</dbReference>
<organism evidence="13 14">
    <name type="scientific">Mycoplana dimorpha</name>
    <dbReference type="NCBI Taxonomy" id="28320"/>
    <lineage>
        <taxon>Bacteria</taxon>
        <taxon>Pseudomonadati</taxon>
        <taxon>Pseudomonadota</taxon>
        <taxon>Alphaproteobacteria</taxon>
        <taxon>Hyphomicrobiales</taxon>
        <taxon>Rhizobiaceae</taxon>
        <taxon>Mycoplana</taxon>
    </lineage>
</organism>
<evidence type="ECO:0000256" key="5">
    <source>
        <dbReference type="ARBA" id="ARBA00022984"/>
    </source>
</evidence>
<comment type="similarity">
    <text evidence="1 9">Belongs to the peptidase S11 family.</text>
</comment>
<reference evidence="13 14" key="1">
    <citation type="submission" date="2018-04" db="EMBL/GenBank/DDBJ databases">
        <title>Genomic Encyclopedia of Type Strains, Phase IV (KMG-IV): sequencing the most valuable type-strain genomes for metagenomic binning, comparative biology and taxonomic classification.</title>
        <authorList>
            <person name="Goeker M."/>
        </authorList>
    </citation>
    <scope>NUCLEOTIDE SEQUENCE [LARGE SCALE GENOMIC DNA]</scope>
    <source>
        <strain evidence="13 14">DSM 7138</strain>
    </source>
</reference>
<feature type="signal peptide" evidence="11">
    <location>
        <begin position="1"/>
        <end position="32"/>
    </location>
</feature>
<protein>
    <submittedName>
        <fullName evidence="13">D-alanyl-D-alanine carboxypeptidase</fullName>
    </submittedName>
</protein>
<evidence type="ECO:0000256" key="1">
    <source>
        <dbReference type="ARBA" id="ARBA00007164"/>
    </source>
</evidence>
<dbReference type="InterPro" id="IPR018044">
    <property type="entry name" value="Peptidase_S11"/>
</dbReference>
<feature type="chain" id="PRO_5015743494" evidence="11">
    <location>
        <begin position="33"/>
        <end position="374"/>
    </location>
</feature>
<gene>
    <name evidence="13" type="ORF">C7449_103543</name>
</gene>
<dbReference type="Pfam" id="PF00768">
    <property type="entry name" value="Peptidase_S11"/>
    <property type="match status" value="1"/>
</dbReference>
<dbReference type="Gene3D" id="3.40.710.10">
    <property type="entry name" value="DD-peptidase/beta-lactamase superfamily"/>
    <property type="match status" value="1"/>
</dbReference>
<dbReference type="PANTHER" id="PTHR21581">
    <property type="entry name" value="D-ALANYL-D-ALANINE CARBOXYPEPTIDASE"/>
    <property type="match status" value="1"/>
</dbReference>
<keyword evidence="13" id="KW-0645">Protease</keyword>
<evidence type="ECO:0000256" key="7">
    <source>
        <dbReference type="PIRSR" id="PIRSR618044-1"/>
    </source>
</evidence>
<proteinExistence type="inferred from homology"/>
<keyword evidence="6" id="KW-0961">Cell wall biogenesis/degradation</keyword>
<evidence type="ECO:0000256" key="9">
    <source>
        <dbReference type="RuleBase" id="RU004016"/>
    </source>
</evidence>
<keyword evidence="4" id="KW-0133">Cell shape</keyword>
<evidence type="ECO:0000256" key="8">
    <source>
        <dbReference type="PIRSR" id="PIRSR618044-2"/>
    </source>
</evidence>
<dbReference type="InterPro" id="IPR001967">
    <property type="entry name" value="Peptidase_S11_N"/>
</dbReference>
<keyword evidence="13" id="KW-0121">Carboxypeptidase</keyword>
<evidence type="ECO:0000256" key="10">
    <source>
        <dbReference type="SAM" id="MobiDB-lite"/>
    </source>
</evidence>
<feature type="active site" evidence="7">
    <location>
        <position position="121"/>
    </location>
</feature>
<evidence type="ECO:0000313" key="14">
    <source>
        <dbReference type="Proteomes" id="UP000241247"/>
    </source>
</evidence>
<comment type="caution">
    <text evidence="13">The sequence shown here is derived from an EMBL/GenBank/DDBJ whole genome shotgun (WGS) entry which is preliminary data.</text>
</comment>
<evidence type="ECO:0000256" key="6">
    <source>
        <dbReference type="ARBA" id="ARBA00023316"/>
    </source>
</evidence>
<dbReference type="GO" id="GO:0006508">
    <property type="term" value="P:proteolysis"/>
    <property type="evidence" value="ECO:0007669"/>
    <property type="project" value="InterPro"/>
</dbReference>
<feature type="binding site" evidence="8">
    <location>
        <position position="223"/>
    </location>
    <ligand>
        <name>substrate</name>
    </ligand>
</feature>
<accession>A0A2T5BC87</accession>
<feature type="active site" description="Acyl-ester intermediate" evidence="7">
    <location>
        <position position="64"/>
    </location>
</feature>
<feature type="domain" description="Peptidase S11 D-alanyl-D-alanine carboxypeptidase A N-terminal" evidence="12">
    <location>
        <begin position="35"/>
        <end position="253"/>
    </location>
</feature>
<sequence>MQITGRLIRRKTARMGVAVALVSAFLATAAMAEGGPRLLVDVNSLKVIEHRDAFRKWYPASLTKLMTAYTVFRAIKAGEITLETPVVMSKTAAAEPPSKMYFKPGQALTLDSALKIMLVKSANDVTVAIAEAVGGSKQAFVNRMNAEAARIGMTSTHFVNPHGLPGKGQYTTARDLAVLAVMLKREFPQYAPYFALEGFTTGKKQYPNFNMLIGRFDGADGMKTGFICASGFNQVSSATRNGRSVISVVLGEESLGARADESARMLQKGLTERGGGPTLTGLVPYGETAEVTDISQEICNKHAAKVRSEGRDEAGRQKLLSPFITEMNRPPRFVFAGLISGGATKAGASEQASVGDGGEATAANIPIPVPRPTF</sequence>
<evidence type="ECO:0000256" key="2">
    <source>
        <dbReference type="ARBA" id="ARBA00022729"/>
    </source>
</evidence>
<dbReference type="GO" id="GO:0009002">
    <property type="term" value="F:serine-type D-Ala-D-Ala carboxypeptidase activity"/>
    <property type="evidence" value="ECO:0007669"/>
    <property type="project" value="InterPro"/>
</dbReference>